<evidence type="ECO:0008006" key="29">
    <source>
        <dbReference type="Google" id="ProtNLM"/>
    </source>
</evidence>
<organism evidence="27 28">
    <name type="scientific">Dendrobium nobile</name>
    <name type="common">Orchid</name>
    <dbReference type="NCBI Taxonomy" id="94219"/>
    <lineage>
        <taxon>Eukaryota</taxon>
        <taxon>Viridiplantae</taxon>
        <taxon>Streptophyta</taxon>
        <taxon>Embryophyta</taxon>
        <taxon>Tracheophyta</taxon>
        <taxon>Spermatophyta</taxon>
        <taxon>Magnoliopsida</taxon>
        <taxon>Liliopsida</taxon>
        <taxon>Asparagales</taxon>
        <taxon>Orchidaceae</taxon>
        <taxon>Epidendroideae</taxon>
        <taxon>Malaxideae</taxon>
        <taxon>Dendrobiinae</taxon>
        <taxon>Dendrobium</taxon>
    </lineage>
</organism>
<dbReference type="InterPro" id="IPR000999">
    <property type="entry name" value="RNase_III_dom"/>
</dbReference>
<dbReference type="PROSITE" id="PS51194">
    <property type="entry name" value="HELICASE_CTER"/>
    <property type="match status" value="1"/>
</dbReference>
<dbReference type="Pfam" id="PF03368">
    <property type="entry name" value="Dicer_dimer"/>
    <property type="match status" value="1"/>
</dbReference>
<feature type="domain" description="Helicase C-terminal" evidence="25">
    <location>
        <begin position="394"/>
        <end position="556"/>
    </location>
</feature>
<evidence type="ECO:0000256" key="5">
    <source>
        <dbReference type="ARBA" id="ARBA00022722"/>
    </source>
</evidence>
<dbReference type="PANTHER" id="PTHR14950">
    <property type="entry name" value="DICER-RELATED"/>
    <property type="match status" value="1"/>
</dbReference>
<feature type="domain" description="PAZ" evidence="23">
    <location>
        <begin position="888"/>
        <end position="1011"/>
    </location>
</feature>
<evidence type="ECO:0000259" key="24">
    <source>
        <dbReference type="PROSITE" id="PS51192"/>
    </source>
</evidence>
<feature type="domain" description="Dicer dsRNA-binding fold" evidence="26">
    <location>
        <begin position="582"/>
        <end position="672"/>
    </location>
</feature>
<evidence type="ECO:0000259" key="25">
    <source>
        <dbReference type="PROSITE" id="PS51194"/>
    </source>
</evidence>
<dbReference type="EMBL" id="JAGYWB010000019">
    <property type="protein sequence ID" value="KAI0488048.1"/>
    <property type="molecule type" value="Genomic_DNA"/>
</dbReference>
<keyword evidence="15" id="KW-0943">RNA-mediated gene silencing</keyword>
<keyword evidence="17" id="KW-0539">Nucleus</keyword>
<dbReference type="CDD" id="cd18034">
    <property type="entry name" value="DEXHc_dicer"/>
    <property type="match status" value="1"/>
</dbReference>
<sequence length="1643" mass="184880">MDASHPKNPSKRPAESVDDDEEGFKPDAKKQKRCFTEFEPRSYQVMVFEVAMRRNTIAVLDTGAGKTMIAVMMIKEIGKDLRLKEDRGLIVFLAPTVHLVTQQYEVIKVHTDLKVASYYGEKGIDQWDEKDWEKEISTYQVMVMTPQILLDSLRKAFLPMNAVRLMVFDECHRATGNHPYTRIMKEFYHKSLQRPTIFGMTASPIIGKGVSSVMECEDKLSELESILDAKIYTVADRSEMDVYIPSATQVNIYYDPELFVHHCLKTKLELLLKKFDAAVISLSSSVLHHYSDSEDILRRSRMRLSRWHAKFCYCLDELGLVCASEATKICSEKILRPYSADSKDFAAECLERCKSFVEQSRNLFNESLPEGYDILLKTGTCRPEAKELGYMSSKLSELMCIFQSFDTSREVRCLVFVERKITAKVIGCIIEKINILSNLKVSYLTGGGSSVDALTQKTQKDTLDLFRQGKVNILFTTDVAEEGLHIPECSCVIRFDLPKTVRSYVQSRGRARQFGSQYIIMLERGNIQQRNLLFDIMRSRHSMMDAALSRDQDALIPKTFSCEEINTYRVDSTGASVTADASISLIYKYCDKLPRDKYFTPRPAFQFDVCSGAYECTITLPANAAFRSLAGPFCKNSHLAKQQACLEACKRLHQLGILDDHLNPIIVEPLESEVDEKTKQNTNGIGTTKRKELHGTTIVHAISGTWAHQKTGAITLQGYKIKFVCNNINYKYSGFILLLDAVLDEDVGCLDMDLYLIDKMVKASISPCGPIQLDIQQMERAKLFQELFFNGLFGKLFKGSKSRGQKREFLLKRDSKSMWSSSKMYMLLPLKTSGQQHHDEAHINWDGIDATFSAVEFMSMIYSSGAESDQLWKNLVPFVSSNVSDESSIIHLADKLVQVQSVKDLVVMAVHTGKLYTVLDVVTGSSADSSFDAPEFATFKDYFNKKYGIVLQLPGQPLLLLKHSHNPYNLLSSSSHIEGGLTTKKTKLRNNSATKSQNHVRMPPELLVHIDVPLDVLKSFYLLPSLMYRMESLMLASQLRKEIGYYSVCSSVSSALILEAITTLRCCEDFSLERLELLGDSVLKYAVSCHLFLKFPKKHEGQLSARRSQLVCNATLHKFGVQQNLQGYIRDAAFDPRHWVVPGQVSLHPVPCKCGVDTLEVPLDGQHVSEDKSIVIGKACDKGHRWICSKTISDCAEALIGAYYVGGGLSASLAVLKWLGVETSLELEMVEEAIRPLSLRNYLPKLDEIENLEEKVGYKFKTKGLLLEAMTHASQLELGGIWCYQRLEFLGDSVLDILITWLLFQRHTDIDPGELTDLRSALVNNDHFAQVAVKHKLQVHLLHGSGLLLEQITEYVKLYEESRKDEHTSWQNRPLKAPKVLGDLVESIAGAILIDTKLDLDKIWVIFEPLFSPIVTPASLELPPFRELSELCSHSGYFLNVSCIDEEDMVLATLDVQLKDVLLVRRARDKNRKSAKGQAALLLLKDMEERGFSHSRHASKSGKHEGQILNSKQSGRDSVLTQPTQLTNDVDVAPLLNGNGPCPPVVDLPVKLKKGGPRTAIYELCKRFHWPMPSFDSVVKPSGVDGKKGVLKFISSITMHFPDSSMIKLAGESRLDKKSSQDSAALVMLYELERLGRCSIHEV</sequence>
<feature type="domain" description="Helicase ATP-binding" evidence="24">
    <location>
        <begin position="47"/>
        <end position="222"/>
    </location>
</feature>
<dbReference type="SMART" id="SM00487">
    <property type="entry name" value="DEXDc"/>
    <property type="match status" value="1"/>
</dbReference>
<feature type="region of interest" description="Disordered" evidence="21">
    <location>
        <begin position="1"/>
        <end position="29"/>
    </location>
</feature>
<dbReference type="SUPFAM" id="SSF101690">
    <property type="entry name" value="PAZ domain"/>
    <property type="match status" value="1"/>
</dbReference>
<dbReference type="GO" id="GO:0005634">
    <property type="term" value="C:nucleus"/>
    <property type="evidence" value="ECO:0007669"/>
    <property type="project" value="UniProtKB-SubCell"/>
</dbReference>
<dbReference type="CDD" id="cd00593">
    <property type="entry name" value="RIBOc"/>
    <property type="match status" value="2"/>
</dbReference>
<dbReference type="Pfam" id="PF02170">
    <property type="entry name" value="PAZ"/>
    <property type="match status" value="1"/>
</dbReference>
<evidence type="ECO:0000256" key="8">
    <source>
        <dbReference type="ARBA" id="ARBA00022741"/>
    </source>
</evidence>
<evidence type="ECO:0000256" key="19">
    <source>
        <dbReference type="ARBA" id="ARBA00056187"/>
    </source>
</evidence>
<dbReference type="InterPro" id="IPR027417">
    <property type="entry name" value="P-loop_NTPase"/>
</dbReference>
<dbReference type="InterPro" id="IPR014001">
    <property type="entry name" value="Helicase_ATP-bd"/>
</dbReference>
<dbReference type="SMR" id="A0A8T3A0X9"/>
<dbReference type="InterPro" id="IPR003100">
    <property type="entry name" value="PAZ_dom"/>
</dbReference>
<evidence type="ECO:0000256" key="3">
    <source>
        <dbReference type="ARBA" id="ARBA00004123"/>
    </source>
</evidence>
<dbReference type="GO" id="GO:0005737">
    <property type="term" value="C:cytoplasm"/>
    <property type="evidence" value="ECO:0007669"/>
    <property type="project" value="TreeGrafter"/>
</dbReference>
<evidence type="ECO:0000256" key="2">
    <source>
        <dbReference type="ARBA" id="ARBA00001946"/>
    </source>
</evidence>
<dbReference type="FunFam" id="3.40.50.300:FF:000705">
    <property type="entry name" value="Endoribonuclease dicer-like protein"/>
    <property type="match status" value="1"/>
</dbReference>
<comment type="subunit">
    <text evidence="4">May interact with ARGONAUTE1 or PINHEAD through their common PAZ domains.</text>
</comment>
<evidence type="ECO:0000256" key="18">
    <source>
        <dbReference type="ARBA" id="ARBA00035116"/>
    </source>
</evidence>
<comment type="caution">
    <text evidence="27">The sequence shown here is derived from an EMBL/GenBank/DDBJ whole genome shotgun (WGS) entry which is preliminary data.</text>
</comment>
<comment type="similarity">
    <text evidence="18 20">Belongs to the helicase family. Dicer subfamily.</text>
</comment>
<evidence type="ECO:0000256" key="9">
    <source>
        <dbReference type="ARBA" id="ARBA00022759"/>
    </source>
</evidence>
<evidence type="ECO:0000256" key="7">
    <source>
        <dbReference type="ARBA" id="ARBA00022737"/>
    </source>
</evidence>
<feature type="domain" description="RNase III" evidence="22">
    <location>
        <begin position="1249"/>
        <end position="1397"/>
    </location>
</feature>
<accession>A0A8T3A0X9</accession>
<dbReference type="Proteomes" id="UP000829196">
    <property type="component" value="Unassembled WGS sequence"/>
</dbReference>
<dbReference type="Pfam" id="PF00636">
    <property type="entry name" value="Ribonuclease_3"/>
    <property type="match status" value="2"/>
</dbReference>
<dbReference type="SMART" id="SM00949">
    <property type="entry name" value="PAZ"/>
    <property type="match status" value="1"/>
</dbReference>
<dbReference type="SMART" id="SM00535">
    <property type="entry name" value="RIBOc"/>
    <property type="match status" value="2"/>
</dbReference>
<evidence type="ECO:0000256" key="12">
    <source>
        <dbReference type="ARBA" id="ARBA00022840"/>
    </source>
</evidence>
<dbReference type="Gene3D" id="1.10.1520.10">
    <property type="entry name" value="Ribonuclease III domain"/>
    <property type="match status" value="2"/>
</dbReference>
<keyword evidence="8" id="KW-0547">Nucleotide-binding</keyword>
<dbReference type="PROSITE" id="PS51327">
    <property type="entry name" value="DICER_DSRBF"/>
    <property type="match status" value="1"/>
</dbReference>
<dbReference type="FunFam" id="1.10.1520.10:FF:000004">
    <property type="entry name" value="Endoribonuclease dicer-like 1"/>
    <property type="match status" value="1"/>
</dbReference>
<dbReference type="PROSITE" id="PS50821">
    <property type="entry name" value="PAZ"/>
    <property type="match status" value="1"/>
</dbReference>
<comment type="cofactor">
    <cofactor evidence="1">
        <name>Mn(2+)</name>
        <dbReference type="ChEBI" id="CHEBI:29035"/>
    </cofactor>
</comment>
<keyword evidence="28" id="KW-1185">Reference proteome</keyword>
<dbReference type="GO" id="GO:0004386">
    <property type="term" value="F:helicase activity"/>
    <property type="evidence" value="ECO:0007669"/>
    <property type="project" value="UniProtKB-KW"/>
</dbReference>
<proteinExistence type="inferred from homology"/>
<evidence type="ECO:0000259" key="22">
    <source>
        <dbReference type="PROSITE" id="PS50142"/>
    </source>
</evidence>
<dbReference type="Gene3D" id="3.30.160.20">
    <property type="match status" value="1"/>
</dbReference>
<dbReference type="PROSITE" id="PS00517">
    <property type="entry name" value="RNASE_3_1"/>
    <property type="match status" value="1"/>
</dbReference>
<evidence type="ECO:0000256" key="6">
    <source>
        <dbReference type="ARBA" id="ARBA00022723"/>
    </source>
</evidence>
<dbReference type="Gene3D" id="3.40.50.300">
    <property type="entry name" value="P-loop containing nucleotide triphosphate hydrolases"/>
    <property type="match status" value="2"/>
</dbReference>
<dbReference type="InterPro" id="IPR038248">
    <property type="entry name" value="Dicer_dimer_sf"/>
</dbReference>
<keyword evidence="16" id="KW-0464">Manganese</keyword>
<dbReference type="PANTHER" id="PTHR14950:SF46">
    <property type="entry name" value="ENDORIBONUCLEASE DICER HOMOLOG 3"/>
    <property type="match status" value="1"/>
</dbReference>
<dbReference type="FunFam" id="1.10.1520.10:FF:000008">
    <property type="entry name" value="Dicer-like 104"/>
    <property type="match status" value="1"/>
</dbReference>
<dbReference type="CDD" id="cd18802">
    <property type="entry name" value="SF2_C_dicer"/>
    <property type="match status" value="1"/>
</dbReference>
<feature type="domain" description="RNase III" evidence="22">
    <location>
        <begin position="1036"/>
        <end position="1208"/>
    </location>
</feature>
<keyword evidence="7" id="KW-0677">Repeat</keyword>
<evidence type="ECO:0000256" key="1">
    <source>
        <dbReference type="ARBA" id="ARBA00001936"/>
    </source>
</evidence>
<dbReference type="InterPro" id="IPR011545">
    <property type="entry name" value="DEAD/DEAH_box_helicase_dom"/>
</dbReference>
<dbReference type="Pfam" id="PF00270">
    <property type="entry name" value="DEAD"/>
    <property type="match status" value="1"/>
</dbReference>
<dbReference type="GO" id="GO:0003723">
    <property type="term" value="F:RNA binding"/>
    <property type="evidence" value="ECO:0007669"/>
    <property type="project" value="UniProtKB-UniRule"/>
</dbReference>
<evidence type="ECO:0000313" key="28">
    <source>
        <dbReference type="Proteomes" id="UP000829196"/>
    </source>
</evidence>
<evidence type="ECO:0000256" key="16">
    <source>
        <dbReference type="ARBA" id="ARBA00023211"/>
    </source>
</evidence>
<evidence type="ECO:0000256" key="15">
    <source>
        <dbReference type="ARBA" id="ARBA00023158"/>
    </source>
</evidence>
<protein>
    <recommendedName>
        <fullName evidence="29">Dicer-like 3</fullName>
    </recommendedName>
</protein>
<reference evidence="27" key="1">
    <citation type="journal article" date="2022" name="Front. Genet.">
        <title>Chromosome-Scale Assembly of the Dendrobium nobile Genome Provides Insights Into the Molecular Mechanism of the Biosynthesis of the Medicinal Active Ingredient of Dendrobium.</title>
        <authorList>
            <person name="Xu Q."/>
            <person name="Niu S.-C."/>
            <person name="Li K.-L."/>
            <person name="Zheng P.-J."/>
            <person name="Zhang X.-J."/>
            <person name="Jia Y."/>
            <person name="Liu Y."/>
            <person name="Niu Y.-X."/>
            <person name="Yu L.-H."/>
            <person name="Chen D.-F."/>
            <person name="Zhang G.-Q."/>
        </authorList>
    </citation>
    <scope>NUCLEOTIDE SEQUENCE</scope>
    <source>
        <tissue evidence="27">Leaf</tissue>
    </source>
</reference>
<dbReference type="PROSITE" id="PS50142">
    <property type="entry name" value="RNASE_3_2"/>
    <property type="match status" value="2"/>
</dbReference>
<dbReference type="GO" id="GO:0010267">
    <property type="term" value="P:ta-siRNA processing"/>
    <property type="evidence" value="ECO:0007669"/>
    <property type="project" value="UniProtKB-ARBA"/>
</dbReference>
<keyword evidence="6" id="KW-0479">Metal-binding</keyword>
<comment type="function">
    <text evidence="19">Probably involved in the RNA silencing pathway. May cleave double-stranded RNA to produce short 21-24 nucleotides (nt) RNAs which target the selective destruction of complementary RNAs.</text>
</comment>
<evidence type="ECO:0000259" key="26">
    <source>
        <dbReference type="PROSITE" id="PS51327"/>
    </source>
</evidence>
<keyword evidence="5" id="KW-0540">Nuclease</keyword>
<dbReference type="PROSITE" id="PS51192">
    <property type="entry name" value="HELICASE_ATP_BIND_1"/>
    <property type="match status" value="1"/>
</dbReference>
<comment type="cofactor">
    <cofactor evidence="2">
        <name>Mg(2+)</name>
        <dbReference type="ChEBI" id="CHEBI:18420"/>
    </cofactor>
</comment>
<evidence type="ECO:0000256" key="21">
    <source>
        <dbReference type="SAM" id="MobiDB-lite"/>
    </source>
</evidence>
<evidence type="ECO:0000256" key="17">
    <source>
        <dbReference type="ARBA" id="ARBA00023242"/>
    </source>
</evidence>
<dbReference type="Gene3D" id="3.30.160.380">
    <property type="entry name" value="Dicer dimerisation domain"/>
    <property type="match status" value="1"/>
</dbReference>
<evidence type="ECO:0000256" key="11">
    <source>
        <dbReference type="ARBA" id="ARBA00022806"/>
    </source>
</evidence>
<dbReference type="Gene3D" id="2.170.260.10">
    <property type="entry name" value="paz domain"/>
    <property type="match status" value="1"/>
</dbReference>
<keyword evidence="13" id="KW-0460">Magnesium</keyword>
<dbReference type="SUPFAM" id="SSF52540">
    <property type="entry name" value="P-loop containing nucleoside triphosphate hydrolases"/>
    <property type="match status" value="1"/>
</dbReference>
<dbReference type="GO" id="GO:0004525">
    <property type="term" value="F:ribonuclease III activity"/>
    <property type="evidence" value="ECO:0007669"/>
    <property type="project" value="InterPro"/>
</dbReference>
<dbReference type="InterPro" id="IPR036085">
    <property type="entry name" value="PAZ_dom_sf"/>
</dbReference>
<keyword evidence="11" id="KW-0347">Helicase</keyword>
<dbReference type="InterPro" id="IPR036389">
    <property type="entry name" value="RNase_III_sf"/>
</dbReference>
<dbReference type="InterPro" id="IPR005034">
    <property type="entry name" value="Dicer_dimerisation"/>
</dbReference>
<evidence type="ECO:0000256" key="13">
    <source>
        <dbReference type="ARBA" id="ARBA00022842"/>
    </source>
</evidence>
<dbReference type="OrthoDB" id="6513042at2759"/>
<keyword evidence="12" id="KW-0067">ATP-binding</keyword>
<dbReference type="FunFam" id="3.30.160.380:FF:000001">
    <property type="entry name" value="Endoribonuclease dicer-like 1"/>
    <property type="match status" value="1"/>
</dbReference>
<evidence type="ECO:0000256" key="4">
    <source>
        <dbReference type="ARBA" id="ARBA00011499"/>
    </source>
</evidence>
<keyword evidence="10" id="KW-0378">Hydrolase</keyword>
<evidence type="ECO:0000256" key="10">
    <source>
        <dbReference type="ARBA" id="ARBA00022801"/>
    </source>
</evidence>
<dbReference type="GO" id="GO:0046872">
    <property type="term" value="F:metal ion binding"/>
    <property type="evidence" value="ECO:0007669"/>
    <property type="project" value="UniProtKB-KW"/>
</dbReference>
<gene>
    <name evidence="27" type="ORF">KFK09_027872</name>
</gene>
<evidence type="ECO:0000259" key="23">
    <source>
        <dbReference type="PROSITE" id="PS50821"/>
    </source>
</evidence>
<keyword evidence="14 20" id="KW-0694">RNA-binding</keyword>
<dbReference type="FunFam" id="3.40.50.300:FF:000420">
    <property type="entry name" value="Endoribonuclease dicer-like 1"/>
    <property type="match status" value="1"/>
</dbReference>
<evidence type="ECO:0000256" key="14">
    <source>
        <dbReference type="ARBA" id="ARBA00022884"/>
    </source>
</evidence>
<feature type="region of interest" description="Disordered" evidence="21">
    <location>
        <begin position="1494"/>
        <end position="1520"/>
    </location>
</feature>
<dbReference type="InterPro" id="IPR001650">
    <property type="entry name" value="Helicase_C-like"/>
</dbReference>
<keyword evidence="9" id="KW-0255">Endonuclease</keyword>
<dbReference type="SUPFAM" id="SSF69065">
    <property type="entry name" value="RNase III domain-like"/>
    <property type="match status" value="2"/>
</dbReference>
<comment type="subcellular location">
    <subcellularLocation>
        <location evidence="3">Nucleus</location>
    </subcellularLocation>
</comment>
<evidence type="ECO:0000256" key="20">
    <source>
        <dbReference type="PROSITE-ProRule" id="PRU00657"/>
    </source>
</evidence>
<dbReference type="Pfam" id="PF00271">
    <property type="entry name" value="Helicase_C"/>
    <property type="match status" value="1"/>
</dbReference>
<name>A0A8T3A0X9_DENNO</name>
<dbReference type="SMART" id="SM00490">
    <property type="entry name" value="HELICc"/>
    <property type="match status" value="1"/>
</dbReference>
<dbReference type="GO" id="GO:0005524">
    <property type="term" value="F:ATP binding"/>
    <property type="evidence" value="ECO:0007669"/>
    <property type="project" value="UniProtKB-KW"/>
</dbReference>
<evidence type="ECO:0000313" key="27">
    <source>
        <dbReference type="EMBL" id="KAI0488048.1"/>
    </source>
</evidence>